<dbReference type="PROSITE" id="PS50181">
    <property type="entry name" value="FBOX"/>
    <property type="match status" value="1"/>
</dbReference>
<dbReference type="EMBL" id="KN832582">
    <property type="protein sequence ID" value="KII83119.1"/>
    <property type="molecule type" value="Genomic_DNA"/>
</dbReference>
<feature type="region of interest" description="Disordered" evidence="1">
    <location>
        <begin position="1"/>
        <end position="91"/>
    </location>
</feature>
<dbReference type="SUPFAM" id="SSF81383">
    <property type="entry name" value="F-box domain"/>
    <property type="match status" value="1"/>
</dbReference>
<evidence type="ECO:0000313" key="3">
    <source>
        <dbReference type="EMBL" id="KII83119.1"/>
    </source>
</evidence>
<dbReference type="Proteomes" id="UP000053263">
    <property type="component" value="Unassembled WGS sequence"/>
</dbReference>
<sequence length="719" mass="82429">MRKKRKLDDDVSEPSLDASLSDSVPRVSTKPRIGPSFSSTTRSRKRFATAAPSPEPATPSPEPATPSPEPQATSNVIMRTSQDESPRHPSRVVTTAAGNIFTEEDKRFFRETLLYEIRKNKNVSRAEILRILNAKYRIVDIFHFITSHLNGQAPHHSKKSWDHHWERTPGIKSIVRCLRNGEMISQDAESDDWSSEDSDSNSNSVHRHDDDAGPSWPISLHIHLSRDQASAEAVARTFISHCQVYIMPRRNKNGKLAASISALDIVSGPEALVPSLVCVDATLHLEKLLNERMVEHALARLARQHGVILVPVIRVLSPIYSPTPARPALAGLIRKFPFRNLVNKHSLSLNNTPMRWRSTLQAPPVDLRISDRIAPIRMPNGLATRTSSFPTKRRGKWPPVGKHLQRASLSLIVGMPYDVILAVASELEPRDLYNLAYVNKELSGLLLNKSSSSNAIWKRALARTGLPPCPDDLTLPAYTRLVFFNKCTFCWATVYTVSWMLKLRCCERCELTYLVRADRLDDEFREQGIHESCRAYYLWHHMLRPMGVYKCSGWEYYKRAEVDLVLQELKHIALHRDGLNDFLESRAKIIGASRNFARVAALWECEERWRSKDLLKYEILERLAKDFHEEWPIEVDFLRTCSCTTTEWNRSCYNPFKSMFLSSSRLFWPHTHRQLTDDDWEDLKPVILQHLSGMRDHPFTRDGLECFDPRQEEGRGYLF</sequence>
<feature type="domain" description="F-box" evidence="2">
    <location>
        <begin position="409"/>
        <end position="460"/>
    </location>
</feature>
<feature type="region of interest" description="Disordered" evidence="1">
    <location>
        <begin position="187"/>
        <end position="211"/>
    </location>
</feature>
<reference evidence="3 4" key="1">
    <citation type="submission" date="2014-06" db="EMBL/GenBank/DDBJ databases">
        <title>Evolutionary Origins and Diversification of the Mycorrhizal Mutualists.</title>
        <authorList>
            <consortium name="DOE Joint Genome Institute"/>
            <consortium name="Mycorrhizal Genomics Consortium"/>
            <person name="Kohler A."/>
            <person name="Kuo A."/>
            <person name="Nagy L.G."/>
            <person name="Floudas D."/>
            <person name="Copeland A."/>
            <person name="Barry K.W."/>
            <person name="Cichocki N."/>
            <person name="Veneault-Fourrey C."/>
            <person name="LaButti K."/>
            <person name="Lindquist E.A."/>
            <person name="Lipzen A."/>
            <person name="Lundell T."/>
            <person name="Morin E."/>
            <person name="Murat C."/>
            <person name="Riley R."/>
            <person name="Ohm R."/>
            <person name="Sun H."/>
            <person name="Tunlid A."/>
            <person name="Henrissat B."/>
            <person name="Grigoriev I.V."/>
            <person name="Hibbett D.S."/>
            <person name="Martin F."/>
        </authorList>
    </citation>
    <scope>NUCLEOTIDE SEQUENCE [LARGE SCALE GENOMIC DNA]</scope>
    <source>
        <strain evidence="3 4">FD-325 SS-3</strain>
    </source>
</reference>
<organism evidence="3 4">
    <name type="scientific">Plicaturopsis crispa FD-325 SS-3</name>
    <dbReference type="NCBI Taxonomy" id="944288"/>
    <lineage>
        <taxon>Eukaryota</taxon>
        <taxon>Fungi</taxon>
        <taxon>Dikarya</taxon>
        <taxon>Basidiomycota</taxon>
        <taxon>Agaricomycotina</taxon>
        <taxon>Agaricomycetes</taxon>
        <taxon>Agaricomycetidae</taxon>
        <taxon>Amylocorticiales</taxon>
        <taxon>Amylocorticiaceae</taxon>
        <taxon>Plicatura</taxon>
        <taxon>Plicaturopsis crispa</taxon>
    </lineage>
</organism>
<dbReference type="AlphaFoldDB" id="A0A0C9T1R0"/>
<dbReference type="HOGENOM" id="CLU_384542_0_0_1"/>
<feature type="compositionally biased region" description="Polar residues" evidence="1">
    <location>
        <begin position="71"/>
        <end position="80"/>
    </location>
</feature>
<dbReference type="OrthoDB" id="3194584at2759"/>
<feature type="compositionally biased region" description="Acidic residues" evidence="1">
    <location>
        <begin position="188"/>
        <end position="199"/>
    </location>
</feature>
<proteinExistence type="predicted"/>
<protein>
    <recommendedName>
        <fullName evidence="2">F-box domain-containing protein</fullName>
    </recommendedName>
</protein>
<accession>A0A0C9T1R0</accession>
<evidence type="ECO:0000259" key="2">
    <source>
        <dbReference type="PROSITE" id="PS50181"/>
    </source>
</evidence>
<feature type="compositionally biased region" description="Pro residues" evidence="1">
    <location>
        <begin position="53"/>
        <end position="69"/>
    </location>
</feature>
<keyword evidence="4" id="KW-1185">Reference proteome</keyword>
<evidence type="ECO:0000256" key="1">
    <source>
        <dbReference type="SAM" id="MobiDB-lite"/>
    </source>
</evidence>
<dbReference type="InterPro" id="IPR001810">
    <property type="entry name" value="F-box_dom"/>
</dbReference>
<evidence type="ECO:0000313" key="4">
    <source>
        <dbReference type="Proteomes" id="UP000053263"/>
    </source>
</evidence>
<gene>
    <name evidence="3" type="ORF">PLICRDRAFT_33063</name>
</gene>
<name>A0A0C9T1R0_PLICR</name>
<dbReference type="InterPro" id="IPR036047">
    <property type="entry name" value="F-box-like_dom_sf"/>
</dbReference>